<evidence type="ECO:0000256" key="4">
    <source>
        <dbReference type="SAM" id="MobiDB-lite"/>
    </source>
</evidence>
<dbReference type="PROSITE" id="PS51359">
    <property type="entry name" value="COX5B_2"/>
    <property type="match status" value="1"/>
</dbReference>
<dbReference type="GO" id="GO:0046872">
    <property type="term" value="F:metal ion binding"/>
    <property type="evidence" value="ECO:0007669"/>
    <property type="project" value="UniProtKB-KW"/>
</dbReference>
<dbReference type="EMBL" id="JARPUR010000001">
    <property type="protein sequence ID" value="KAK4886811.1"/>
    <property type="molecule type" value="Genomic_DNA"/>
</dbReference>
<evidence type="ECO:0008006" key="7">
    <source>
        <dbReference type="Google" id="ProtNLM"/>
    </source>
</evidence>
<evidence type="ECO:0000256" key="1">
    <source>
        <dbReference type="ARBA" id="ARBA00022723"/>
    </source>
</evidence>
<dbReference type="GO" id="GO:0005740">
    <property type="term" value="C:mitochondrial envelope"/>
    <property type="evidence" value="ECO:0007669"/>
    <property type="project" value="InterPro"/>
</dbReference>
<dbReference type="AlphaFoldDB" id="A0AAN7PN72"/>
<comment type="caution">
    <text evidence="5">The sequence shown here is derived from an EMBL/GenBank/DDBJ whole genome shotgun (WGS) entry which is preliminary data.</text>
</comment>
<dbReference type="InterPro" id="IPR002124">
    <property type="entry name" value="Cyt_c_oxidase_su5b"/>
</dbReference>
<dbReference type="FunFam" id="2.60.11.10:FF:000004">
    <property type="entry name" value="Cytochrome c oxidase subunit 5B"/>
    <property type="match status" value="1"/>
</dbReference>
<feature type="compositionally biased region" description="Basic and acidic residues" evidence="4">
    <location>
        <begin position="1"/>
        <end position="11"/>
    </location>
</feature>
<dbReference type="InterPro" id="IPR036972">
    <property type="entry name" value="Cyt_c_oxidase_su5b_sf"/>
</dbReference>
<proteinExistence type="predicted"/>
<dbReference type="PANTHER" id="PTHR10122">
    <property type="entry name" value="CYTOCHROME C OXIDASE SUBUNIT 5B, MITOCHONDRIAL"/>
    <property type="match status" value="1"/>
</dbReference>
<dbReference type="PANTHER" id="PTHR10122:SF0">
    <property type="entry name" value="CYTOCHROME C OXIDASE SUBUNIT 5B, ISOFORM A-RELATED"/>
    <property type="match status" value="1"/>
</dbReference>
<keyword evidence="2 3" id="KW-0862">Zinc</keyword>
<evidence type="ECO:0000256" key="3">
    <source>
        <dbReference type="PIRSR" id="PIRSR602124-1"/>
    </source>
</evidence>
<dbReference type="SUPFAM" id="SSF57802">
    <property type="entry name" value="Rubredoxin-like"/>
    <property type="match status" value="1"/>
</dbReference>
<accession>A0AAN7PN72</accession>
<reference evidence="6" key="1">
    <citation type="submission" date="2023-01" db="EMBL/GenBank/DDBJ databases">
        <title>Key to firefly adult light organ development and bioluminescence: homeobox transcription factors regulate luciferase expression and transportation to peroxisome.</title>
        <authorList>
            <person name="Fu X."/>
        </authorList>
    </citation>
    <scope>NUCLEOTIDE SEQUENCE [LARGE SCALE GENOMIC DNA]</scope>
</reference>
<gene>
    <name evidence="5" type="ORF">RN001_003082</name>
</gene>
<evidence type="ECO:0000313" key="6">
    <source>
        <dbReference type="Proteomes" id="UP001353858"/>
    </source>
</evidence>
<dbReference type="GO" id="GO:0045277">
    <property type="term" value="C:respiratory chain complex IV"/>
    <property type="evidence" value="ECO:0007669"/>
    <property type="project" value="InterPro"/>
</dbReference>
<dbReference type="Proteomes" id="UP001353858">
    <property type="component" value="Unassembled WGS sequence"/>
</dbReference>
<feature type="binding site" evidence="3">
    <location>
        <position position="98"/>
    </location>
    <ligand>
        <name>Zn(2+)</name>
        <dbReference type="ChEBI" id="CHEBI:29105"/>
    </ligand>
</feature>
<keyword evidence="1 3" id="KW-0479">Metal-binding</keyword>
<keyword evidence="6" id="KW-1185">Reference proteome</keyword>
<name>A0AAN7PN72_9COLE</name>
<dbReference type="GO" id="GO:0006123">
    <property type="term" value="P:mitochondrial electron transport, cytochrome c to oxygen"/>
    <property type="evidence" value="ECO:0007669"/>
    <property type="project" value="InterPro"/>
</dbReference>
<dbReference type="Pfam" id="PF01215">
    <property type="entry name" value="COX5B"/>
    <property type="match status" value="1"/>
</dbReference>
<feature type="binding site" evidence="3">
    <location>
        <position position="122"/>
    </location>
    <ligand>
        <name>Zn(2+)</name>
        <dbReference type="ChEBI" id="CHEBI:29105"/>
    </ligand>
</feature>
<feature type="binding site" evidence="3">
    <location>
        <position position="100"/>
    </location>
    <ligand>
        <name>Zn(2+)</name>
        <dbReference type="ChEBI" id="CHEBI:29105"/>
    </ligand>
</feature>
<organism evidence="5 6">
    <name type="scientific">Aquatica leii</name>
    <dbReference type="NCBI Taxonomy" id="1421715"/>
    <lineage>
        <taxon>Eukaryota</taxon>
        <taxon>Metazoa</taxon>
        <taxon>Ecdysozoa</taxon>
        <taxon>Arthropoda</taxon>
        <taxon>Hexapoda</taxon>
        <taxon>Insecta</taxon>
        <taxon>Pterygota</taxon>
        <taxon>Neoptera</taxon>
        <taxon>Endopterygota</taxon>
        <taxon>Coleoptera</taxon>
        <taxon>Polyphaga</taxon>
        <taxon>Elateriformia</taxon>
        <taxon>Elateroidea</taxon>
        <taxon>Lampyridae</taxon>
        <taxon>Luciolinae</taxon>
        <taxon>Aquatica</taxon>
    </lineage>
</organism>
<protein>
    <recommendedName>
        <fullName evidence="7">Cytochrome c oxidase subunit Vb</fullName>
    </recommendedName>
</protein>
<sequence>MAHRREVENTKNRNSRTSSKDLQKEEEVIETVKHIKGNKGVTMGDPLDHATGIEKRELLLQVSGNPNPFDMKMLRRGPGTKENPTEIPSAFDCRIMGCICHHDATTIQYQWIYKGTPTRCECGYWFKLVHKTPV</sequence>
<feature type="binding site" evidence="3">
    <location>
        <position position="120"/>
    </location>
    <ligand>
        <name>Zn(2+)</name>
        <dbReference type="ChEBI" id="CHEBI:29105"/>
    </ligand>
</feature>
<evidence type="ECO:0000256" key="2">
    <source>
        <dbReference type="ARBA" id="ARBA00022833"/>
    </source>
</evidence>
<feature type="region of interest" description="Disordered" evidence="4">
    <location>
        <begin position="1"/>
        <end position="26"/>
    </location>
</feature>
<dbReference type="CDD" id="cd00924">
    <property type="entry name" value="Cyt_c_Oxidase_Vb"/>
    <property type="match status" value="1"/>
</dbReference>
<evidence type="ECO:0000313" key="5">
    <source>
        <dbReference type="EMBL" id="KAK4886811.1"/>
    </source>
</evidence>
<dbReference type="Gene3D" id="2.60.11.10">
    <property type="entry name" value="Cytochrome c oxidase, subunit Vb"/>
    <property type="match status" value="1"/>
</dbReference>